<reference evidence="3 4" key="1">
    <citation type="submission" date="2019-04" db="EMBL/GenBank/DDBJ databases">
        <title>Streptomyces oryziradicis sp. nov., a novel actinomycete isolated from rhizosphere soil of rice (Oryza sativa L.).</title>
        <authorList>
            <person name="Li C."/>
        </authorList>
    </citation>
    <scope>NUCLEOTIDE SEQUENCE [LARGE SCALE GENOMIC DNA]</scope>
    <source>
        <strain evidence="3 4">NEAU-C40</strain>
    </source>
</reference>
<keyword evidence="4" id="KW-1185">Reference proteome</keyword>
<keyword evidence="3" id="KW-0255">Endonuclease</keyword>
<accession>A0A4V5MYN0</accession>
<feature type="compositionally biased region" description="Basic and acidic residues" evidence="1">
    <location>
        <begin position="19"/>
        <end position="30"/>
    </location>
</feature>
<protein>
    <submittedName>
        <fullName evidence="3">Restriction endonuclease</fullName>
    </submittedName>
</protein>
<dbReference type="InterPro" id="IPR007560">
    <property type="entry name" value="Restrct_endonuc_IV_Mrr"/>
</dbReference>
<feature type="region of interest" description="Disordered" evidence="1">
    <location>
        <begin position="19"/>
        <end position="40"/>
    </location>
</feature>
<dbReference type="EMBL" id="SUMC01000045">
    <property type="protein sequence ID" value="TKA04899.1"/>
    <property type="molecule type" value="Genomic_DNA"/>
</dbReference>
<proteinExistence type="predicted"/>
<dbReference type="AlphaFoldDB" id="A0A4V5MYN0"/>
<evidence type="ECO:0000313" key="3">
    <source>
        <dbReference type="EMBL" id="TKA04899.1"/>
    </source>
</evidence>
<evidence type="ECO:0000313" key="4">
    <source>
        <dbReference type="Proteomes" id="UP000305778"/>
    </source>
</evidence>
<comment type="caution">
    <text evidence="3">The sequence shown here is derived from an EMBL/GenBank/DDBJ whole genome shotgun (WGS) entry which is preliminary data.</text>
</comment>
<dbReference type="Pfam" id="PF04471">
    <property type="entry name" value="Mrr_cat"/>
    <property type="match status" value="1"/>
</dbReference>
<dbReference type="InterPro" id="IPR011335">
    <property type="entry name" value="Restrct_endonuc-II-like"/>
</dbReference>
<gene>
    <name evidence="3" type="ORF">FCI23_34020</name>
</gene>
<evidence type="ECO:0000259" key="2">
    <source>
        <dbReference type="Pfam" id="PF04471"/>
    </source>
</evidence>
<organism evidence="3 4">
    <name type="scientific">Actinacidiphila oryziradicis</name>
    <dbReference type="NCBI Taxonomy" id="2571141"/>
    <lineage>
        <taxon>Bacteria</taxon>
        <taxon>Bacillati</taxon>
        <taxon>Actinomycetota</taxon>
        <taxon>Actinomycetes</taxon>
        <taxon>Kitasatosporales</taxon>
        <taxon>Streptomycetaceae</taxon>
        <taxon>Actinacidiphila</taxon>
    </lineage>
</organism>
<name>A0A4V5MYN0_9ACTN</name>
<evidence type="ECO:0000256" key="1">
    <source>
        <dbReference type="SAM" id="MobiDB-lite"/>
    </source>
</evidence>
<dbReference type="GO" id="GO:0009307">
    <property type="term" value="P:DNA restriction-modification system"/>
    <property type="evidence" value="ECO:0007669"/>
    <property type="project" value="InterPro"/>
</dbReference>
<dbReference type="SUPFAM" id="SSF52980">
    <property type="entry name" value="Restriction endonuclease-like"/>
    <property type="match status" value="1"/>
</dbReference>
<dbReference type="Proteomes" id="UP000305778">
    <property type="component" value="Unassembled WGS sequence"/>
</dbReference>
<feature type="domain" description="Restriction endonuclease type IV Mrr" evidence="2">
    <location>
        <begin position="71"/>
        <end position="176"/>
    </location>
</feature>
<keyword evidence="3" id="KW-0378">Hydrolase</keyword>
<dbReference type="GO" id="GO:0003677">
    <property type="term" value="F:DNA binding"/>
    <property type="evidence" value="ECO:0007669"/>
    <property type="project" value="InterPro"/>
</dbReference>
<dbReference type="OrthoDB" id="1426537at2"/>
<dbReference type="GO" id="GO:0004519">
    <property type="term" value="F:endonuclease activity"/>
    <property type="evidence" value="ECO:0007669"/>
    <property type="project" value="UniProtKB-KW"/>
</dbReference>
<keyword evidence="3" id="KW-0540">Nuclease</keyword>
<sequence length="220" mass="24428">MSSSVCDWCSGRSPLVEGVDRTAQRPEPAGRPRLSRRAPRGGGFVTDYDVAAIEEFINRGLDKGLTAKARGDALEDLFCYLLELLPGVSVRRKVVDRFKSSEVDIIVANIGEARWLKTYPTIFLVECKNWDNPVDSQSVLAFSGKLEMRYVELGVLVAASGITGDEKDLASAHHIIEMHQSKGRRIVVLTLESLRKVRTTDDFETLLRDRLLNTVGASHL</sequence>